<protein>
    <submittedName>
        <fullName evidence="1">Uncharacterized protein</fullName>
    </submittedName>
</protein>
<reference evidence="2" key="1">
    <citation type="submission" date="2016-05" db="EMBL/GenBank/DDBJ databases">
        <title>Comparative genomics of biotechnologically important yeasts.</title>
        <authorList>
            <consortium name="DOE Joint Genome Institute"/>
            <person name="Riley R."/>
            <person name="Haridas S."/>
            <person name="Wolfe K.H."/>
            <person name="Lopes M.R."/>
            <person name="Hittinger C.T."/>
            <person name="Goker M."/>
            <person name="Salamov A."/>
            <person name="Wisecaver J."/>
            <person name="Long T.M."/>
            <person name="Aerts A.L."/>
            <person name="Barry K."/>
            <person name="Choi C."/>
            <person name="Clum A."/>
            <person name="Coughlan A.Y."/>
            <person name="Deshpande S."/>
            <person name="Douglass A.P."/>
            <person name="Hanson S.J."/>
            <person name="Klenk H.-P."/>
            <person name="Labutti K."/>
            <person name="Lapidus A."/>
            <person name="Lindquist E."/>
            <person name="Lipzen A."/>
            <person name="Meier-Kolthoff J.P."/>
            <person name="Ohm R.A."/>
            <person name="Otillar R.P."/>
            <person name="Pangilinan J."/>
            <person name="Peng Y."/>
            <person name="Rokas A."/>
            <person name="Rosa C.A."/>
            <person name="Scheuner C."/>
            <person name="Sibirny A.A."/>
            <person name="Slot J.C."/>
            <person name="Stielow J.B."/>
            <person name="Sun H."/>
            <person name="Kurtzman C.P."/>
            <person name="Blackwell M."/>
            <person name="Grigoriev I.V."/>
            <person name="Jeffries T.W."/>
        </authorList>
    </citation>
    <scope>NUCLEOTIDE SEQUENCE [LARGE SCALE GENOMIC DNA]</scope>
    <source>
        <strain evidence="2">NRRL Y-12698</strain>
    </source>
</reference>
<evidence type="ECO:0000313" key="1">
    <source>
        <dbReference type="EMBL" id="ODQ80316.1"/>
    </source>
</evidence>
<accession>A0A1E3QRI0</accession>
<gene>
    <name evidence="1" type="ORF">BABINDRAFT_131779</name>
</gene>
<name>A0A1E3QRI0_9ASCO</name>
<dbReference type="Proteomes" id="UP000094336">
    <property type="component" value="Unassembled WGS sequence"/>
</dbReference>
<keyword evidence="2" id="KW-1185">Reference proteome</keyword>
<evidence type="ECO:0000313" key="2">
    <source>
        <dbReference type="Proteomes" id="UP000094336"/>
    </source>
</evidence>
<dbReference type="GeneID" id="30144904"/>
<organism evidence="1 2">
    <name type="scientific">Babjeviella inositovora NRRL Y-12698</name>
    <dbReference type="NCBI Taxonomy" id="984486"/>
    <lineage>
        <taxon>Eukaryota</taxon>
        <taxon>Fungi</taxon>
        <taxon>Dikarya</taxon>
        <taxon>Ascomycota</taxon>
        <taxon>Saccharomycotina</taxon>
        <taxon>Pichiomycetes</taxon>
        <taxon>Serinales incertae sedis</taxon>
        <taxon>Babjeviella</taxon>
    </lineage>
</organism>
<proteinExistence type="predicted"/>
<sequence>MQSYPPGKLCTKPILCLPNQFLRACDGAPRPVKTHERFTYIGLDCRIHHCSAARTIKGQIRDSRHTAKYNICTTIVLKRRKK</sequence>
<dbReference type="EMBL" id="KV454430">
    <property type="protein sequence ID" value="ODQ80316.1"/>
    <property type="molecule type" value="Genomic_DNA"/>
</dbReference>
<dbReference type="AlphaFoldDB" id="A0A1E3QRI0"/>
<dbReference type="RefSeq" id="XP_018985644.1">
    <property type="nucleotide sequence ID" value="XM_019127051.1"/>
</dbReference>